<dbReference type="AlphaFoldDB" id="A0A1D1ZNK9"/>
<feature type="compositionally biased region" description="Polar residues" evidence="1">
    <location>
        <begin position="292"/>
        <end position="301"/>
    </location>
</feature>
<proteinExistence type="predicted"/>
<feature type="region of interest" description="Disordered" evidence="1">
    <location>
        <begin position="48"/>
        <end position="102"/>
    </location>
</feature>
<evidence type="ECO:0000313" key="2">
    <source>
        <dbReference type="EMBL" id="JAT68582.1"/>
    </source>
</evidence>
<feature type="compositionally biased region" description="Basic residues" evidence="1">
    <location>
        <begin position="230"/>
        <end position="247"/>
    </location>
</feature>
<dbReference type="EMBL" id="GDKF01010040">
    <property type="protein sequence ID" value="JAT68582.1"/>
    <property type="molecule type" value="Transcribed_RNA"/>
</dbReference>
<feature type="compositionally biased region" description="Basic residues" evidence="1">
    <location>
        <begin position="329"/>
        <end position="339"/>
    </location>
</feature>
<feature type="compositionally biased region" description="Basic residues" evidence="1">
    <location>
        <begin position="206"/>
        <end position="218"/>
    </location>
</feature>
<reference evidence="2" key="1">
    <citation type="submission" date="2015-08" db="EMBL/GenBank/DDBJ databases">
        <authorList>
            <person name="Babu N.S."/>
            <person name="Beckwith C.J."/>
            <person name="Beseler K.G."/>
            <person name="Brison A."/>
            <person name="Carone J.V."/>
            <person name="Caskin T.P."/>
            <person name="Diamond M."/>
            <person name="Durham M.E."/>
            <person name="Foxe J.M."/>
            <person name="Go M."/>
            <person name="Henderson B.A."/>
            <person name="Jones I.B."/>
            <person name="McGettigan J.A."/>
            <person name="Micheletti S.J."/>
            <person name="Nasrallah M.E."/>
            <person name="Ortiz D."/>
            <person name="Piller C.R."/>
            <person name="Privatt S.R."/>
            <person name="Schneider S.L."/>
            <person name="Sharp S."/>
            <person name="Smith T.C."/>
            <person name="Stanton J.D."/>
            <person name="Ullery H.E."/>
            <person name="Wilson R.J."/>
            <person name="Serrano M.G."/>
            <person name="Buck G."/>
            <person name="Lee V."/>
            <person name="Wang Y."/>
            <person name="Carvalho R."/>
            <person name="Voegtly L."/>
            <person name="Shi R."/>
            <person name="Duckworth R."/>
            <person name="Johnson A."/>
            <person name="Loviza R."/>
            <person name="Walstead R."/>
            <person name="Shah Z."/>
            <person name="Kiflezghi M."/>
            <person name="Wade K."/>
            <person name="Ball S.L."/>
            <person name="Bradley K.W."/>
            <person name="Asai D.J."/>
            <person name="Bowman C.A."/>
            <person name="Russell D.A."/>
            <person name="Pope W.H."/>
            <person name="Jacobs-Sera D."/>
            <person name="Hendrix R.W."/>
            <person name="Hatfull G.F."/>
        </authorList>
    </citation>
    <scope>NUCLEOTIDE SEQUENCE</scope>
</reference>
<name>A0A1D1ZNK9_AUXPR</name>
<feature type="region of interest" description="Disordered" evidence="1">
    <location>
        <begin position="193"/>
        <end position="275"/>
    </location>
</feature>
<organism evidence="2">
    <name type="scientific">Auxenochlorella protothecoides</name>
    <name type="common">Green microalga</name>
    <name type="synonym">Chlorella protothecoides</name>
    <dbReference type="NCBI Taxonomy" id="3075"/>
    <lineage>
        <taxon>Eukaryota</taxon>
        <taxon>Viridiplantae</taxon>
        <taxon>Chlorophyta</taxon>
        <taxon>core chlorophytes</taxon>
        <taxon>Trebouxiophyceae</taxon>
        <taxon>Chlorellales</taxon>
        <taxon>Chlorellaceae</taxon>
        <taxon>Auxenochlorella</taxon>
    </lineage>
</organism>
<evidence type="ECO:0000256" key="1">
    <source>
        <dbReference type="SAM" id="MobiDB-lite"/>
    </source>
</evidence>
<feature type="compositionally biased region" description="Pro residues" evidence="1">
    <location>
        <begin position="72"/>
        <end position="81"/>
    </location>
</feature>
<accession>A0A1D1ZNK9</accession>
<feature type="region of interest" description="Disordered" evidence="1">
    <location>
        <begin position="289"/>
        <end position="339"/>
    </location>
</feature>
<feature type="region of interest" description="Disordered" evidence="1">
    <location>
        <begin position="12"/>
        <end position="36"/>
    </location>
</feature>
<sequence>RPARRIRIHYPGRVGGRDLCPPGGGPHPNLDERGRGWAEGTRLEGACWVSRPGRGPKGKRGAVTGATTVCPDPAPRQLPPRPRSEPHSRSPSPCRATSRPRGFAACGRGRRWNLNWQRGRMARRKRFRSPVLRGPRPRALRHPCASCMGAPEEWAPGPCTIPTTPRQSAPCQAPPAASSPAGTCLRWATSSPAGGAGAWAPPSPAGHRRGPPGRRRAIAGRPTRTWGTTCRRRGRRRGTTRRARRGRTIPGAAAASSPAAGTGQERGRRRPASRASAPACRWWCTTCPGTAPGSSCGTPSRSAGRLSGRMSSSTAGGGQEALASCASPSRRRRTARWKG</sequence>
<gene>
    <name evidence="2" type="ORF">g.25674</name>
</gene>
<feature type="compositionally biased region" description="Low complexity" evidence="1">
    <location>
        <begin position="248"/>
        <end position="261"/>
    </location>
</feature>
<protein>
    <submittedName>
        <fullName evidence="2">Uncharacterized protein</fullName>
    </submittedName>
</protein>
<feature type="non-terminal residue" evidence="2">
    <location>
        <position position="1"/>
    </location>
</feature>
<feature type="compositionally biased region" description="Low complexity" evidence="1">
    <location>
        <begin position="219"/>
        <end position="229"/>
    </location>
</feature>